<sequence>MAVWVAAPEEGTPRQPRSSAGVARGEDPPPADGVPAVEVEGKGAAVRPPEGAPAAIAVEGEEEEEAHKDEDKSEAEAVDGVPAVEVEGKGAAAPLERAPAVITVEGEEETHKAEDKREAVAAEAEEEGDEGEKWLGHYSSGQSILIVGDGDFSFSLALATAFGSGANLVTTSLDTYEALRGKYSKAESNIMELKRLGATVLHGVDAKKMRFHADLKNSRFDRIVFNFPHAGFKGKENDMHMINLHKELLWGFFFNARHLVRRYGEIHVTHKTGLPYDRWDLEHLASGSSLAMVEKVPFQKEDYPGYN</sequence>
<proteinExistence type="predicted"/>
<dbReference type="AlphaFoldDB" id="A0A3L6QNJ4"/>
<dbReference type="EMBL" id="PQIB02000011">
    <property type="protein sequence ID" value="RLM85323.1"/>
    <property type="molecule type" value="Genomic_DNA"/>
</dbReference>
<dbReference type="GO" id="GO:0005737">
    <property type="term" value="C:cytoplasm"/>
    <property type="evidence" value="ECO:0007669"/>
    <property type="project" value="TreeGrafter"/>
</dbReference>
<evidence type="ECO:0000313" key="4">
    <source>
        <dbReference type="Proteomes" id="UP000275267"/>
    </source>
</evidence>
<organism evidence="3 4">
    <name type="scientific">Panicum miliaceum</name>
    <name type="common">Proso millet</name>
    <name type="synonym">Broomcorn millet</name>
    <dbReference type="NCBI Taxonomy" id="4540"/>
    <lineage>
        <taxon>Eukaryota</taxon>
        <taxon>Viridiplantae</taxon>
        <taxon>Streptophyta</taxon>
        <taxon>Embryophyta</taxon>
        <taxon>Tracheophyta</taxon>
        <taxon>Spermatophyta</taxon>
        <taxon>Magnoliopsida</taxon>
        <taxon>Liliopsida</taxon>
        <taxon>Poales</taxon>
        <taxon>Poaceae</taxon>
        <taxon>PACMAD clade</taxon>
        <taxon>Panicoideae</taxon>
        <taxon>Panicodae</taxon>
        <taxon>Paniceae</taxon>
        <taxon>Panicinae</taxon>
        <taxon>Panicum</taxon>
        <taxon>Panicum sect. Panicum</taxon>
    </lineage>
</organism>
<dbReference type="GO" id="GO:0070042">
    <property type="term" value="F:rRNA (uridine-N3-)-methyltransferase activity"/>
    <property type="evidence" value="ECO:0007669"/>
    <property type="project" value="InterPro"/>
</dbReference>
<dbReference type="OrthoDB" id="273345at2759"/>
<feature type="region of interest" description="Disordered" evidence="1">
    <location>
        <begin position="59"/>
        <end position="79"/>
    </location>
</feature>
<feature type="compositionally biased region" description="Basic and acidic residues" evidence="1">
    <location>
        <begin position="65"/>
        <end position="75"/>
    </location>
</feature>
<dbReference type="STRING" id="4540.A0A3L6QNJ4"/>
<accession>A0A3L6QNJ4</accession>
<dbReference type="Pfam" id="PF10354">
    <property type="entry name" value="BMT5-like"/>
    <property type="match status" value="1"/>
</dbReference>
<dbReference type="Proteomes" id="UP000275267">
    <property type="component" value="Unassembled WGS sequence"/>
</dbReference>
<keyword evidence="4" id="KW-1185">Reference proteome</keyword>
<evidence type="ECO:0000256" key="1">
    <source>
        <dbReference type="SAM" id="MobiDB-lite"/>
    </source>
</evidence>
<evidence type="ECO:0000259" key="2">
    <source>
        <dbReference type="Pfam" id="PF10354"/>
    </source>
</evidence>
<feature type="domain" description="25S rRNA (uridine-N(3))-methyltransferase BMT5-like" evidence="2">
    <location>
        <begin position="145"/>
        <end position="307"/>
    </location>
</feature>
<dbReference type="GO" id="GO:0070475">
    <property type="term" value="P:rRNA base methylation"/>
    <property type="evidence" value="ECO:0007669"/>
    <property type="project" value="InterPro"/>
</dbReference>
<protein>
    <recommendedName>
        <fullName evidence="2">25S rRNA (uridine-N(3))-methyltransferase BMT5-like domain-containing protein</fullName>
    </recommendedName>
</protein>
<dbReference type="PANTHER" id="PTHR11538">
    <property type="entry name" value="PHENYLALANYL-TRNA SYNTHETASE"/>
    <property type="match status" value="1"/>
</dbReference>
<reference evidence="4" key="1">
    <citation type="journal article" date="2019" name="Nat. Commun.">
        <title>The genome of broomcorn millet.</title>
        <authorList>
            <person name="Zou C."/>
            <person name="Miki D."/>
            <person name="Li D."/>
            <person name="Tang Q."/>
            <person name="Xiao L."/>
            <person name="Rajput S."/>
            <person name="Deng P."/>
            <person name="Jia W."/>
            <person name="Huang R."/>
            <person name="Zhang M."/>
            <person name="Sun Y."/>
            <person name="Hu J."/>
            <person name="Fu X."/>
            <person name="Schnable P.S."/>
            <person name="Li F."/>
            <person name="Zhang H."/>
            <person name="Feng B."/>
            <person name="Zhu X."/>
            <person name="Liu R."/>
            <person name="Schnable J.C."/>
            <person name="Zhu J.-K."/>
            <person name="Zhang H."/>
        </authorList>
    </citation>
    <scope>NUCLEOTIDE SEQUENCE [LARGE SCALE GENOMIC DNA]</scope>
</reference>
<dbReference type="InterPro" id="IPR019446">
    <property type="entry name" value="BMT5-like"/>
</dbReference>
<evidence type="ECO:0000313" key="3">
    <source>
        <dbReference type="EMBL" id="RLM85323.1"/>
    </source>
</evidence>
<feature type="region of interest" description="Disordered" evidence="1">
    <location>
        <begin position="1"/>
        <end position="36"/>
    </location>
</feature>
<name>A0A3L6QNJ4_PANMI</name>
<gene>
    <name evidence="3" type="ORF">C2845_PM04G19280</name>
</gene>
<comment type="caution">
    <text evidence="3">The sequence shown here is derived from an EMBL/GenBank/DDBJ whole genome shotgun (WGS) entry which is preliminary data.</text>
</comment>
<dbReference type="FunFam" id="3.40.50.150:FF:000440">
    <property type="entry name" value="Os09g0479300 protein"/>
    <property type="match status" value="1"/>
</dbReference>
<dbReference type="PANTHER" id="PTHR11538:SF26">
    <property type="entry name" value="FERREDOXIN-FOLD ANTICODON-BINDING DOMAIN-CONTAINING PROTEIN 1"/>
    <property type="match status" value="1"/>
</dbReference>